<protein>
    <submittedName>
        <fullName evidence="2">Uncharacterized protein</fullName>
    </submittedName>
</protein>
<sequence length="151" mass="16747">MARSAVASSQGTSRSRRLYRNPQRHRCADEEDNGAQLRHCLRTRVGAPATGAACAAAHYPCWGSRCGTWEMTARPEAAHGGGAQRRHCSFAWFRSLPVRRRQLIITPVGVVTTLRTSFGLEHALRRYFIDAFVDANPMRASNTSTPTYSGR</sequence>
<dbReference type="AlphaFoldDB" id="A0A550C4N0"/>
<proteinExistence type="predicted"/>
<feature type="compositionally biased region" description="Basic residues" evidence="1">
    <location>
        <begin position="14"/>
        <end position="25"/>
    </location>
</feature>
<reference evidence="2 3" key="1">
    <citation type="journal article" date="2019" name="New Phytol.">
        <title>Comparative genomics reveals unique wood-decay strategies and fruiting body development in the Schizophyllaceae.</title>
        <authorList>
            <person name="Almasi E."/>
            <person name="Sahu N."/>
            <person name="Krizsan K."/>
            <person name="Balint B."/>
            <person name="Kovacs G.M."/>
            <person name="Kiss B."/>
            <person name="Cseklye J."/>
            <person name="Drula E."/>
            <person name="Henrissat B."/>
            <person name="Nagy I."/>
            <person name="Chovatia M."/>
            <person name="Adam C."/>
            <person name="LaButti K."/>
            <person name="Lipzen A."/>
            <person name="Riley R."/>
            <person name="Grigoriev I.V."/>
            <person name="Nagy L.G."/>
        </authorList>
    </citation>
    <scope>NUCLEOTIDE SEQUENCE [LARGE SCALE GENOMIC DNA]</scope>
    <source>
        <strain evidence="2 3">NL-1724</strain>
    </source>
</reference>
<feature type="region of interest" description="Disordered" evidence="1">
    <location>
        <begin position="1"/>
        <end position="30"/>
    </location>
</feature>
<dbReference type="EMBL" id="VDMD01000026">
    <property type="protein sequence ID" value="TRM59769.1"/>
    <property type="molecule type" value="Genomic_DNA"/>
</dbReference>
<evidence type="ECO:0000256" key="1">
    <source>
        <dbReference type="SAM" id="MobiDB-lite"/>
    </source>
</evidence>
<comment type="caution">
    <text evidence="2">The sequence shown here is derived from an EMBL/GenBank/DDBJ whole genome shotgun (WGS) entry which is preliminary data.</text>
</comment>
<name>A0A550C4N0_9AGAR</name>
<gene>
    <name evidence="2" type="ORF">BD626DRAFT_633028</name>
</gene>
<evidence type="ECO:0000313" key="3">
    <source>
        <dbReference type="Proteomes" id="UP000320762"/>
    </source>
</evidence>
<keyword evidence="3" id="KW-1185">Reference proteome</keyword>
<feature type="compositionally biased region" description="Polar residues" evidence="1">
    <location>
        <begin position="1"/>
        <end position="13"/>
    </location>
</feature>
<dbReference type="Proteomes" id="UP000320762">
    <property type="component" value="Unassembled WGS sequence"/>
</dbReference>
<organism evidence="2 3">
    <name type="scientific">Schizophyllum amplum</name>
    <dbReference type="NCBI Taxonomy" id="97359"/>
    <lineage>
        <taxon>Eukaryota</taxon>
        <taxon>Fungi</taxon>
        <taxon>Dikarya</taxon>
        <taxon>Basidiomycota</taxon>
        <taxon>Agaricomycotina</taxon>
        <taxon>Agaricomycetes</taxon>
        <taxon>Agaricomycetidae</taxon>
        <taxon>Agaricales</taxon>
        <taxon>Schizophyllaceae</taxon>
        <taxon>Schizophyllum</taxon>
    </lineage>
</organism>
<accession>A0A550C4N0</accession>
<evidence type="ECO:0000313" key="2">
    <source>
        <dbReference type="EMBL" id="TRM59769.1"/>
    </source>
</evidence>